<name>A0A8S8X5M0_9PROT</name>
<protein>
    <submittedName>
        <fullName evidence="1">Uncharacterized protein</fullName>
    </submittedName>
</protein>
<dbReference type="EMBL" id="BOPV01000001">
    <property type="protein sequence ID" value="GIL37858.1"/>
    <property type="molecule type" value="Genomic_DNA"/>
</dbReference>
<reference evidence="1" key="1">
    <citation type="submission" date="2021-02" db="EMBL/GenBank/DDBJ databases">
        <title>Genome sequence of Rhodospirillales sp. strain TMPK1 isolated from soil.</title>
        <authorList>
            <person name="Nakai R."/>
            <person name="Kusada H."/>
            <person name="Tamaki H."/>
        </authorList>
    </citation>
    <scope>NUCLEOTIDE SEQUENCE</scope>
    <source>
        <strain evidence="1">TMPK1</strain>
    </source>
</reference>
<gene>
    <name evidence="1" type="ORF">TMPK1_00950</name>
</gene>
<accession>A0A8S8X5M0</accession>
<evidence type="ECO:0000313" key="2">
    <source>
        <dbReference type="Proteomes" id="UP000681075"/>
    </source>
</evidence>
<sequence>MALTERTLGLLVDLVENKMTSMQIADREDAREFVGLQRCLAELRSSRGMPVGQVAAGVVPEIRRRGRPPKVRAMASC</sequence>
<dbReference type="RefSeq" id="WP_420240756.1">
    <property type="nucleotide sequence ID" value="NZ_BOPV01000001.1"/>
</dbReference>
<proteinExistence type="predicted"/>
<dbReference type="AlphaFoldDB" id="A0A8S8X5M0"/>
<organism evidence="1 2">
    <name type="scientific">Roseiterribacter gracilis</name>
    <dbReference type="NCBI Taxonomy" id="2812848"/>
    <lineage>
        <taxon>Bacteria</taxon>
        <taxon>Pseudomonadati</taxon>
        <taxon>Pseudomonadota</taxon>
        <taxon>Alphaproteobacteria</taxon>
        <taxon>Rhodospirillales</taxon>
        <taxon>Roseiterribacteraceae</taxon>
        <taxon>Roseiterribacter</taxon>
    </lineage>
</organism>
<comment type="caution">
    <text evidence="1">The sequence shown here is derived from an EMBL/GenBank/DDBJ whole genome shotgun (WGS) entry which is preliminary data.</text>
</comment>
<keyword evidence="2" id="KW-1185">Reference proteome</keyword>
<evidence type="ECO:0000313" key="1">
    <source>
        <dbReference type="EMBL" id="GIL37858.1"/>
    </source>
</evidence>
<dbReference type="Proteomes" id="UP000681075">
    <property type="component" value="Unassembled WGS sequence"/>
</dbReference>